<gene>
    <name evidence="1" type="ORF">QAD02_010814</name>
</gene>
<keyword evidence="2" id="KW-1185">Reference proteome</keyword>
<dbReference type="Proteomes" id="UP001239111">
    <property type="component" value="Chromosome 2"/>
</dbReference>
<sequence>MTSDGDGCLTQLDEESYQVVWAIHQPIRSQPHISPKFFTGPNKENVWYLQFRTDTISRRHQESFKRCILELHLFDSKSEEISVYVDFFVTGRPHAVHENDGYPRNVKKGSFALLFNTSDEEIRKAYECSYTNGLKIRCIVAHSRAKSVELSSKRKQVCEHRIIKDLELIKNEAKFSDIELVAKTVKFPAHKIILASRSPVFTAMFENDMQEKLSNTIDIPDIEPDVMIKLLSYIYTDTVEDIEDSIEDLIAAAEKYELEGLKSMCSEVIVEKLDKENVIPSLILADRYRVDDLKKQSLNFIAEHMKSLQKLEGFDTFSSSYPSLLKEILIHVSDKST</sequence>
<evidence type="ECO:0000313" key="1">
    <source>
        <dbReference type="EMBL" id="KAJ8675028.1"/>
    </source>
</evidence>
<proteinExistence type="predicted"/>
<evidence type="ECO:0000313" key="2">
    <source>
        <dbReference type="Proteomes" id="UP001239111"/>
    </source>
</evidence>
<comment type="caution">
    <text evidence="1">The sequence shown here is derived from an EMBL/GenBank/DDBJ whole genome shotgun (WGS) entry which is preliminary data.</text>
</comment>
<accession>A0ACC2NVY1</accession>
<reference evidence="1" key="1">
    <citation type="submission" date="2023-04" db="EMBL/GenBank/DDBJ databases">
        <title>A chromosome-level genome assembly of the parasitoid wasp Eretmocerus hayati.</title>
        <authorList>
            <person name="Zhong Y."/>
            <person name="Liu S."/>
            <person name="Liu Y."/>
        </authorList>
    </citation>
    <scope>NUCLEOTIDE SEQUENCE</scope>
    <source>
        <strain evidence="1">ZJU_SS_LIU_2023</strain>
    </source>
</reference>
<dbReference type="EMBL" id="CM056742">
    <property type="protein sequence ID" value="KAJ8675028.1"/>
    <property type="molecule type" value="Genomic_DNA"/>
</dbReference>
<protein>
    <submittedName>
        <fullName evidence="1">Uncharacterized protein</fullName>
    </submittedName>
</protein>
<organism evidence="1 2">
    <name type="scientific">Eretmocerus hayati</name>
    <dbReference type="NCBI Taxonomy" id="131215"/>
    <lineage>
        <taxon>Eukaryota</taxon>
        <taxon>Metazoa</taxon>
        <taxon>Ecdysozoa</taxon>
        <taxon>Arthropoda</taxon>
        <taxon>Hexapoda</taxon>
        <taxon>Insecta</taxon>
        <taxon>Pterygota</taxon>
        <taxon>Neoptera</taxon>
        <taxon>Endopterygota</taxon>
        <taxon>Hymenoptera</taxon>
        <taxon>Apocrita</taxon>
        <taxon>Proctotrupomorpha</taxon>
        <taxon>Chalcidoidea</taxon>
        <taxon>Aphelinidae</taxon>
        <taxon>Aphelininae</taxon>
        <taxon>Eretmocerus</taxon>
    </lineage>
</organism>
<name>A0ACC2NVY1_9HYME</name>